<dbReference type="InterPro" id="IPR041698">
    <property type="entry name" value="Methyltransf_25"/>
</dbReference>
<dbReference type="GO" id="GO:0008168">
    <property type="term" value="F:methyltransferase activity"/>
    <property type="evidence" value="ECO:0007669"/>
    <property type="project" value="UniProtKB-KW"/>
</dbReference>
<dbReference type="PANTHER" id="PTHR43861:SF1">
    <property type="entry name" value="TRANS-ACONITATE 2-METHYLTRANSFERASE"/>
    <property type="match status" value="1"/>
</dbReference>
<organism evidence="4 5">
    <name type="scientific">Micromonospora solifontis</name>
    <dbReference type="NCBI Taxonomy" id="2487138"/>
    <lineage>
        <taxon>Bacteria</taxon>
        <taxon>Bacillati</taxon>
        <taxon>Actinomycetota</taxon>
        <taxon>Actinomycetes</taxon>
        <taxon>Micromonosporales</taxon>
        <taxon>Micromonosporaceae</taxon>
        <taxon>Micromonospora</taxon>
    </lineage>
</organism>
<evidence type="ECO:0000256" key="2">
    <source>
        <dbReference type="ARBA" id="ARBA00022679"/>
    </source>
</evidence>
<dbReference type="CDD" id="cd02440">
    <property type="entry name" value="AdoMet_MTases"/>
    <property type="match status" value="1"/>
</dbReference>
<dbReference type="Proteomes" id="UP000280698">
    <property type="component" value="Unassembled WGS sequence"/>
</dbReference>
<dbReference type="Gene3D" id="3.40.50.150">
    <property type="entry name" value="Vaccinia Virus protein VP39"/>
    <property type="match status" value="1"/>
</dbReference>
<dbReference type="EMBL" id="RJLN01000002">
    <property type="protein sequence ID" value="RNM01708.1"/>
    <property type="molecule type" value="Genomic_DNA"/>
</dbReference>
<dbReference type="PANTHER" id="PTHR43861">
    <property type="entry name" value="TRANS-ACONITATE 2-METHYLTRANSFERASE-RELATED"/>
    <property type="match status" value="1"/>
</dbReference>
<dbReference type="InterPro" id="IPR029063">
    <property type="entry name" value="SAM-dependent_MTases_sf"/>
</dbReference>
<feature type="domain" description="Methyltransferase" evidence="3">
    <location>
        <begin position="51"/>
        <end position="141"/>
    </location>
</feature>
<sequence>MIEPAWLTETRAAYDTVAVDYARLIPEVLEGPLDRGMLAAFAELVGPGRPVLEVGCGTGRITAHLHGLGLDIAGVDLSPGMIEVARRSYPELRFEIGSMTDLAAPDGALAGLVAWYSIIHLPPALLPGVFAGFHRVLAPGGHLLVAVKAGDQRIRLREAYGHRVEYDVYWLPPEQLAVQLTAAGFTVHATLVRQAEVLDRGPQAFLLATRPADAGEQR</sequence>
<dbReference type="Pfam" id="PF13649">
    <property type="entry name" value="Methyltransf_25"/>
    <property type="match status" value="1"/>
</dbReference>
<evidence type="ECO:0000259" key="3">
    <source>
        <dbReference type="Pfam" id="PF13649"/>
    </source>
</evidence>
<accession>A0ABX9WM58</accession>
<gene>
    <name evidence="4" type="ORF">EFE23_01325</name>
</gene>
<evidence type="ECO:0000256" key="1">
    <source>
        <dbReference type="ARBA" id="ARBA00022603"/>
    </source>
</evidence>
<evidence type="ECO:0000313" key="4">
    <source>
        <dbReference type="EMBL" id="RNM01708.1"/>
    </source>
</evidence>
<evidence type="ECO:0000313" key="5">
    <source>
        <dbReference type="Proteomes" id="UP000280698"/>
    </source>
</evidence>
<keyword evidence="5" id="KW-1185">Reference proteome</keyword>
<dbReference type="GO" id="GO:0032259">
    <property type="term" value="P:methylation"/>
    <property type="evidence" value="ECO:0007669"/>
    <property type="project" value="UniProtKB-KW"/>
</dbReference>
<keyword evidence="1 4" id="KW-0489">Methyltransferase</keyword>
<dbReference type="SUPFAM" id="SSF53335">
    <property type="entry name" value="S-adenosyl-L-methionine-dependent methyltransferases"/>
    <property type="match status" value="1"/>
</dbReference>
<comment type="caution">
    <text evidence="4">The sequence shown here is derived from an EMBL/GenBank/DDBJ whole genome shotgun (WGS) entry which is preliminary data.</text>
</comment>
<dbReference type="RefSeq" id="WP_123239002.1">
    <property type="nucleotide sequence ID" value="NZ_JAAHBY010000002.1"/>
</dbReference>
<keyword evidence="2" id="KW-0808">Transferase</keyword>
<reference evidence="4 5" key="1">
    <citation type="submission" date="2018-11" db="EMBL/GenBank/DDBJ databases">
        <title>Micromonospora sp. PPF5-17, a new actinomycetes isolated from a hot spring soil.</title>
        <authorList>
            <person name="Thawai C."/>
        </authorList>
    </citation>
    <scope>NUCLEOTIDE SEQUENCE [LARGE SCALE GENOMIC DNA]</scope>
    <source>
        <strain evidence="4 5">PPF5-17</strain>
    </source>
</reference>
<name>A0ABX9WM58_9ACTN</name>
<protein>
    <submittedName>
        <fullName evidence="4">Class I SAM-dependent methyltransferase</fullName>
    </submittedName>
</protein>
<proteinExistence type="predicted"/>